<evidence type="ECO:0000313" key="6">
    <source>
        <dbReference type="EMBL" id="TDA21971.1"/>
    </source>
</evidence>
<accession>A0A4R4FEY1</accession>
<keyword evidence="7" id="KW-1185">Reference proteome</keyword>
<evidence type="ECO:0008006" key="8">
    <source>
        <dbReference type="Google" id="ProtNLM"/>
    </source>
</evidence>
<dbReference type="PANTHER" id="PTHR35529:SF2">
    <property type="entry name" value="SPORULATION PROTEIN YTAF-RELATED"/>
    <property type="match status" value="1"/>
</dbReference>
<evidence type="ECO:0000256" key="4">
    <source>
        <dbReference type="ARBA" id="ARBA00023136"/>
    </source>
</evidence>
<evidence type="ECO:0000256" key="3">
    <source>
        <dbReference type="ARBA" id="ARBA00022989"/>
    </source>
</evidence>
<evidence type="ECO:0000256" key="1">
    <source>
        <dbReference type="ARBA" id="ARBA00022475"/>
    </source>
</evidence>
<gene>
    <name evidence="6" type="ORF">E1963_09445</name>
</gene>
<reference evidence="6 7" key="1">
    <citation type="journal article" date="2016" name="Nat. Microbiol.">
        <title>The Mouse Intestinal Bacterial Collection (miBC) provides host-specific insight into cultured diversity and functional potential of the gut microbiota.</title>
        <authorList>
            <person name="Lagkouvardos I."/>
            <person name="Pukall R."/>
            <person name="Abt B."/>
            <person name="Foesel B.U."/>
            <person name="Meier-Kolthoff J.P."/>
            <person name="Kumar N."/>
            <person name="Bresciani A."/>
            <person name="Martinez I."/>
            <person name="Just S."/>
            <person name="Ziegler C."/>
            <person name="Brugiroux S."/>
            <person name="Garzetti D."/>
            <person name="Wenning M."/>
            <person name="Bui T.P."/>
            <person name="Wang J."/>
            <person name="Hugenholtz F."/>
            <person name="Plugge C.M."/>
            <person name="Peterson D.A."/>
            <person name="Hornef M.W."/>
            <person name="Baines J.F."/>
            <person name="Smidt H."/>
            <person name="Walter J."/>
            <person name="Kristiansen K."/>
            <person name="Nielsen H.B."/>
            <person name="Haller D."/>
            <person name="Overmann J."/>
            <person name="Stecher B."/>
            <person name="Clavel T."/>
        </authorList>
    </citation>
    <scope>NUCLEOTIDE SEQUENCE [LARGE SCALE GENOMIC DNA]</scope>
    <source>
        <strain evidence="6 7">DSM 28560</strain>
    </source>
</reference>
<dbReference type="Proteomes" id="UP000295710">
    <property type="component" value="Unassembled WGS sequence"/>
</dbReference>
<evidence type="ECO:0000313" key="7">
    <source>
        <dbReference type="Proteomes" id="UP000295710"/>
    </source>
</evidence>
<feature type="transmembrane region" description="Helical" evidence="5">
    <location>
        <begin position="6"/>
        <end position="28"/>
    </location>
</feature>
<evidence type="ECO:0000256" key="5">
    <source>
        <dbReference type="SAM" id="Phobius"/>
    </source>
</evidence>
<comment type="caution">
    <text evidence="6">The sequence shown here is derived from an EMBL/GenBank/DDBJ whole genome shotgun (WGS) entry which is preliminary data.</text>
</comment>
<organism evidence="6 7">
    <name type="scientific">Extibacter muris</name>
    <dbReference type="NCBI Taxonomy" id="1796622"/>
    <lineage>
        <taxon>Bacteria</taxon>
        <taxon>Bacillati</taxon>
        <taxon>Bacillota</taxon>
        <taxon>Clostridia</taxon>
        <taxon>Lachnospirales</taxon>
        <taxon>Lachnospiraceae</taxon>
        <taxon>Extibacter</taxon>
    </lineage>
</organism>
<name>A0A4R4FEY1_9FIRM</name>
<keyword evidence="2 5" id="KW-0812">Transmembrane</keyword>
<evidence type="ECO:0000256" key="2">
    <source>
        <dbReference type="ARBA" id="ARBA00022692"/>
    </source>
</evidence>
<feature type="transmembrane region" description="Helical" evidence="5">
    <location>
        <begin position="144"/>
        <end position="164"/>
    </location>
</feature>
<dbReference type="AlphaFoldDB" id="A0A4R4FEY1"/>
<feature type="transmembrane region" description="Helical" evidence="5">
    <location>
        <begin position="176"/>
        <end position="194"/>
    </location>
</feature>
<protein>
    <recommendedName>
        <fullName evidence="8">Sporulation membrane protein YtaF</fullName>
    </recommendedName>
</protein>
<proteinExistence type="predicted"/>
<feature type="transmembrane region" description="Helical" evidence="5">
    <location>
        <begin position="67"/>
        <end position="85"/>
    </location>
</feature>
<keyword evidence="1" id="KW-1003">Cell membrane</keyword>
<keyword evidence="3 5" id="KW-1133">Transmembrane helix</keyword>
<feature type="transmembrane region" description="Helical" evidence="5">
    <location>
        <begin position="40"/>
        <end position="61"/>
    </location>
</feature>
<dbReference type="PANTHER" id="PTHR35529">
    <property type="entry name" value="MANGANESE EFFLUX PUMP MNTP-RELATED"/>
    <property type="match status" value="1"/>
</dbReference>
<sequence>MSMHLISSILFALSANIDTLIVGISYGIKKERVPFAENIVISLITFAGTIFSIYMGLQLTLFIPASAAQRIGCIVLIILGLYYTVKSIIEYRQGRLPPDDWDNPEAEPPDKTISLKEAILIACALTVNNMGMGIGASISGMKLIPTSIATLLICMVFLHAGNKIGRIGVSGALKRWAGPVSGMILIVLGLYEMLL</sequence>
<keyword evidence="4 5" id="KW-0472">Membrane</keyword>
<dbReference type="EMBL" id="SMMX01000006">
    <property type="protein sequence ID" value="TDA21971.1"/>
    <property type="molecule type" value="Genomic_DNA"/>
</dbReference>
<dbReference type="InterPro" id="IPR003810">
    <property type="entry name" value="Mntp/YtaF"/>
</dbReference>
<dbReference type="Pfam" id="PF02659">
    <property type="entry name" value="Mntp"/>
    <property type="match status" value="2"/>
</dbReference>